<dbReference type="EMBL" id="AYSA01000769">
    <property type="protein sequence ID" value="ESZ89807.1"/>
    <property type="molecule type" value="Genomic_DNA"/>
</dbReference>
<evidence type="ECO:0000313" key="1">
    <source>
        <dbReference type="EMBL" id="ESZ89807.1"/>
    </source>
</evidence>
<dbReference type="HOGENOM" id="CLU_1670418_0_0_1"/>
<organism evidence="1 2">
    <name type="scientific">Sclerotinia borealis (strain F-4128)</name>
    <dbReference type="NCBI Taxonomy" id="1432307"/>
    <lineage>
        <taxon>Eukaryota</taxon>
        <taxon>Fungi</taxon>
        <taxon>Dikarya</taxon>
        <taxon>Ascomycota</taxon>
        <taxon>Pezizomycotina</taxon>
        <taxon>Leotiomycetes</taxon>
        <taxon>Helotiales</taxon>
        <taxon>Sclerotiniaceae</taxon>
        <taxon>Sclerotinia</taxon>
    </lineage>
</organism>
<evidence type="ECO:0000313" key="2">
    <source>
        <dbReference type="Proteomes" id="UP000019487"/>
    </source>
</evidence>
<gene>
    <name evidence="1" type="ORF">SBOR_9803</name>
</gene>
<accession>W9BZ23</accession>
<comment type="caution">
    <text evidence="1">The sequence shown here is derived from an EMBL/GenBank/DDBJ whole genome shotgun (WGS) entry which is preliminary data.</text>
</comment>
<reference evidence="1 2" key="1">
    <citation type="journal article" date="2014" name="Genome Announc.">
        <title>Draft genome sequence of Sclerotinia borealis, a psychrophilic plant pathogenic fungus.</title>
        <authorList>
            <person name="Mardanov A.V."/>
            <person name="Beletsky A.V."/>
            <person name="Kadnikov V.V."/>
            <person name="Ignatov A.N."/>
            <person name="Ravin N.V."/>
        </authorList>
    </citation>
    <scope>NUCLEOTIDE SEQUENCE [LARGE SCALE GENOMIC DNA]</scope>
    <source>
        <strain evidence="2">F-4157</strain>
    </source>
</reference>
<protein>
    <submittedName>
        <fullName evidence="1">Uncharacterized protein</fullName>
    </submittedName>
</protein>
<name>W9BZ23_SCLBF</name>
<dbReference type="Proteomes" id="UP000019487">
    <property type="component" value="Unassembled WGS sequence"/>
</dbReference>
<proteinExistence type="predicted"/>
<sequence>MSCTPQSKNQPQTTDSEAHPIQYLVPVLEKKKKKGTLVICLVLHNANAGQRERIIGNSRVKVIGRVLHNGRLGEVDDYLTHNSPMQTESSRSATCTVSLLYTNDVTILLVSEGHRLETGVNKKHISHATTDIADRLDFRLLSTDQYSHKLDDLPMRSE</sequence>
<dbReference type="AlphaFoldDB" id="W9BZ23"/>
<keyword evidence="2" id="KW-1185">Reference proteome</keyword>